<dbReference type="InterPro" id="IPR007387">
    <property type="entry name" value="TRAP_DctQ"/>
</dbReference>
<name>K0ULL6_MYCVA</name>
<comment type="caution">
    <text evidence="11">The sequence shown here is derived from an EMBL/GenBank/DDBJ whole genome shotgun (WGS) entry which is preliminary data.</text>
</comment>
<evidence type="ECO:0000313" key="11">
    <source>
        <dbReference type="EMBL" id="EJZ05880.1"/>
    </source>
</evidence>
<dbReference type="InterPro" id="IPR055348">
    <property type="entry name" value="DctQ"/>
</dbReference>
<feature type="transmembrane region" description="Helical" evidence="9">
    <location>
        <begin position="114"/>
        <end position="136"/>
    </location>
</feature>
<dbReference type="GO" id="GO:0005886">
    <property type="term" value="C:plasma membrane"/>
    <property type="evidence" value="ECO:0007669"/>
    <property type="project" value="UniProtKB-SubCell"/>
</dbReference>
<gene>
    <name evidence="11" type="ORF">MVAC_23625</name>
</gene>
<evidence type="ECO:0000256" key="2">
    <source>
        <dbReference type="ARBA" id="ARBA00022448"/>
    </source>
</evidence>
<protein>
    <submittedName>
        <fullName evidence="11">TRAP transporter small transmembrane protein</fullName>
    </submittedName>
</protein>
<keyword evidence="7 9" id="KW-0472">Membrane</keyword>
<evidence type="ECO:0000256" key="8">
    <source>
        <dbReference type="ARBA" id="ARBA00038436"/>
    </source>
</evidence>
<evidence type="ECO:0000259" key="10">
    <source>
        <dbReference type="Pfam" id="PF04290"/>
    </source>
</evidence>
<dbReference type="Proteomes" id="UP000006072">
    <property type="component" value="Unassembled WGS sequence"/>
</dbReference>
<dbReference type="eggNOG" id="COG3090">
    <property type="taxonomic scope" value="Bacteria"/>
</dbReference>
<evidence type="ECO:0000256" key="3">
    <source>
        <dbReference type="ARBA" id="ARBA00022475"/>
    </source>
</evidence>
<proteinExistence type="inferred from homology"/>
<keyword evidence="3" id="KW-1003">Cell membrane</keyword>
<accession>K0ULL6</accession>
<evidence type="ECO:0000256" key="4">
    <source>
        <dbReference type="ARBA" id="ARBA00022519"/>
    </source>
</evidence>
<dbReference type="GO" id="GO:0022857">
    <property type="term" value="F:transmembrane transporter activity"/>
    <property type="evidence" value="ECO:0007669"/>
    <property type="project" value="TreeGrafter"/>
</dbReference>
<evidence type="ECO:0000313" key="12">
    <source>
        <dbReference type="Proteomes" id="UP000006072"/>
    </source>
</evidence>
<dbReference type="AlphaFoldDB" id="K0ULL6"/>
<dbReference type="RefSeq" id="WP_003932249.1">
    <property type="nucleotide sequence ID" value="NZ_JH814696.1"/>
</dbReference>
<comment type="similarity">
    <text evidence="8">Belongs to the TRAP transporter small permease family.</text>
</comment>
<keyword evidence="4" id="KW-0997">Cell inner membrane</keyword>
<evidence type="ECO:0000256" key="5">
    <source>
        <dbReference type="ARBA" id="ARBA00022692"/>
    </source>
</evidence>
<dbReference type="PANTHER" id="PTHR35011">
    <property type="entry name" value="2,3-DIKETO-L-GULONATE TRAP TRANSPORTER SMALL PERMEASE PROTEIN YIAM"/>
    <property type="match status" value="1"/>
</dbReference>
<evidence type="ECO:0000256" key="1">
    <source>
        <dbReference type="ARBA" id="ARBA00004429"/>
    </source>
</evidence>
<dbReference type="EMBL" id="ALQA01000069">
    <property type="protein sequence ID" value="EJZ05880.1"/>
    <property type="molecule type" value="Genomic_DNA"/>
</dbReference>
<keyword evidence="2" id="KW-0813">Transport</keyword>
<dbReference type="GO" id="GO:0015740">
    <property type="term" value="P:C4-dicarboxylate transport"/>
    <property type="evidence" value="ECO:0007669"/>
    <property type="project" value="TreeGrafter"/>
</dbReference>
<dbReference type="Pfam" id="PF04290">
    <property type="entry name" value="DctQ"/>
    <property type="match status" value="1"/>
</dbReference>
<sequence length="192" mass="20832">MTAAAEAHHPIAGTEDVAKQFDSTVGVDPVPGTHTLIDRVLEMLAASALAGITLILFANAVLRFAFNSPLGWTEELVTGLMLWLTMLGFTLGVRRRESIAIRAFVGRLSVRTQVWLRLATDLLTAAVLLHLAWFAYLYVTTFGDDPLPYLRLPSGFFTAALPVGAVAAALIVLFQLPGCRAAILRQLEEEKS</sequence>
<reference evidence="11 12" key="1">
    <citation type="journal article" date="2012" name="J. Bacteriol.">
        <title>Complete Genome Sequence of Mycobacterium vaccae Type Strain ATCC 25954.</title>
        <authorList>
            <person name="Ho Y.S."/>
            <person name="Adroub S.A."/>
            <person name="Abadi M."/>
            <person name="Al Alwan B."/>
            <person name="Alkhateeb R."/>
            <person name="Gao G."/>
            <person name="Ragab A."/>
            <person name="Ali S."/>
            <person name="van Soolingen D."/>
            <person name="Bitter W."/>
            <person name="Pain A."/>
            <person name="Abdallah A.M."/>
        </authorList>
    </citation>
    <scope>NUCLEOTIDE SEQUENCE [LARGE SCALE GENOMIC DNA]</scope>
    <source>
        <strain evidence="11 12">ATCC 25954</strain>
    </source>
</reference>
<evidence type="ECO:0000256" key="9">
    <source>
        <dbReference type="SAM" id="Phobius"/>
    </source>
</evidence>
<comment type="subcellular location">
    <subcellularLocation>
        <location evidence="1">Cell inner membrane</location>
        <topology evidence="1">Multi-pass membrane protein</topology>
    </subcellularLocation>
</comment>
<keyword evidence="6 9" id="KW-1133">Transmembrane helix</keyword>
<organism evidence="11 12">
    <name type="scientific">Mycolicibacterium vaccae ATCC 25954</name>
    <dbReference type="NCBI Taxonomy" id="1194972"/>
    <lineage>
        <taxon>Bacteria</taxon>
        <taxon>Bacillati</taxon>
        <taxon>Actinomycetota</taxon>
        <taxon>Actinomycetes</taxon>
        <taxon>Mycobacteriales</taxon>
        <taxon>Mycobacteriaceae</taxon>
        <taxon>Mycolicibacterium</taxon>
    </lineage>
</organism>
<dbReference type="PANTHER" id="PTHR35011:SF2">
    <property type="entry name" value="2,3-DIKETO-L-GULONATE TRAP TRANSPORTER SMALL PERMEASE PROTEIN YIAM"/>
    <property type="match status" value="1"/>
</dbReference>
<keyword evidence="5 9" id="KW-0812">Transmembrane</keyword>
<feature type="transmembrane region" description="Helical" evidence="9">
    <location>
        <begin position="76"/>
        <end position="93"/>
    </location>
</feature>
<feature type="transmembrane region" description="Helical" evidence="9">
    <location>
        <begin position="156"/>
        <end position="176"/>
    </location>
</feature>
<dbReference type="PATRIC" id="fig|1194972.3.peg.4705"/>
<evidence type="ECO:0000256" key="7">
    <source>
        <dbReference type="ARBA" id="ARBA00023136"/>
    </source>
</evidence>
<evidence type="ECO:0000256" key="6">
    <source>
        <dbReference type="ARBA" id="ARBA00022989"/>
    </source>
</evidence>
<feature type="transmembrane region" description="Helical" evidence="9">
    <location>
        <begin position="43"/>
        <end position="64"/>
    </location>
</feature>
<dbReference type="HOGENOM" id="CLU_086356_3_6_11"/>
<keyword evidence="12" id="KW-1185">Reference proteome</keyword>
<feature type="domain" description="Tripartite ATP-independent periplasmic transporters DctQ component" evidence="10">
    <location>
        <begin position="52"/>
        <end position="173"/>
    </location>
</feature>